<proteinExistence type="inferred from homology"/>
<protein>
    <recommendedName>
        <fullName evidence="6">AP complex mu/sigma subunit domain-containing protein</fullName>
    </recommendedName>
</protein>
<dbReference type="Pfam" id="PF01217">
    <property type="entry name" value="Clat_adaptor_s"/>
    <property type="match status" value="1"/>
</dbReference>
<comment type="subcellular location">
    <subcellularLocation>
        <location evidence="1">Endomembrane system</location>
    </subcellularLocation>
</comment>
<dbReference type="SUPFAM" id="SSF64356">
    <property type="entry name" value="SNARE-like"/>
    <property type="match status" value="1"/>
</dbReference>
<dbReference type="EMBL" id="LVLJ01003166">
    <property type="protein sequence ID" value="OAE22541.1"/>
    <property type="molecule type" value="Genomic_DNA"/>
</dbReference>
<dbReference type="GO" id="GO:0047734">
    <property type="term" value="F:CDP-glycerol diphosphatase activity"/>
    <property type="evidence" value="ECO:0007669"/>
    <property type="project" value="TreeGrafter"/>
</dbReference>
<dbReference type="GO" id="GO:0047631">
    <property type="term" value="F:ADP-ribose diphosphatase activity"/>
    <property type="evidence" value="ECO:0007669"/>
    <property type="project" value="TreeGrafter"/>
</dbReference>
<evidence type="ECO:0000256" key="1">
    <source>
        <dbReference type="ARBA" id="ARBA00004308"/>
    </source>
</evidence>
<keyword evidence="8" id="KW-1185">Reference proteome</keyword>
<organism evidence="7 8">
    <name type="scientific">Marchantia polymorpha subsp. ruderalis</name>
    <dbReference type="NCBI Taxonomy" id="1480154"/>
    <lineage>
        <taxon>Eukaryota</taxon>
        <taxon>Viridiplantae</taxon>
        <taxon>Streptophyta</taxon>
        <taxon>Embryophyta</taxon>
        <taxon>Marchantiophyta</taxon>
        <taxon>Marchantiopsida</taxon>
        <taxon>Marchantiidae</taxon>
        <taxon>Marchantiales</taxon>
        <taxon>Marchantiaceae</taxon>
        <taxon>Marchantia</taxon>
    </lineage>
</organism>
<evidence type="ECO:0000313" key="8">
    <source>
        <dbReference type="Proteomes" id="UP000077202"/>
    </source>
</evidence>
<dbReference type="AlphaFoldDB" id="A0A176VQG7"/>
<gene>
    <name evidence="7" type="ORF">AXG93_2423s1300</name>
</gene>
<keyword evidence="5" id="KW-0472">Membrane</keyword>
<feature type="domain" description="AP complex mu/sigma subunit" evidence="6">
    <location>
        <begin position="18"/>
        <end position="76"/>
    </location>
</feature>
<dbReference type="InterPro" id="IPR000804">
    <property type="entry name" value="Clathrin_sm-chain_CS"/>
</dbReference>
<dbReference type="InterPro" id="IPR011012">
    <property type="entry name" value="Longin-like_dom_sf"/>
</dbReference>
<comment type="caution">
    <text evidence="7">The sequence shown here is derived from an EMBL/GenBank/DDBJ whole genome shotgun (WGS) entry which is preliminary data.</text>
</comment>
<dbReference type="GO" id="GO:0006886">
    <property type="term" value="P:intracellular protein transport"/>
    <property type="evidence" value="ECO:0007669"/>
    <property type="project" value="InterPro"/>
</dbReference>
<dbReference type="PROSITE" id="PS00989">
    <property type="entry name" value="CLAT_ADAPTOR_S"/>
    <property type="match status" value="1"/>
</dbReference>
<dbReference type="GO" id="GO:0012505">
    <property type="term" value="C:endomembrane system"/>
    <property type="evidence" value="ECO:0007669"/>
    <property type="project" value="UniProtKB-SubCell"/>
</dbReference>
<evidence type="ECO:0000256" key="4">
    <source>
        <dbReference type="ARBA" id="ARBA00022927"/>
    </source>
</evidence>
<evidence type="ECO:0000313" key="7">
    <source>
        <dbReference type="EMBL" id="OAE22541.1"/>
    </source>
</evidence>
<sequence length="663" mass="75005">MLRPSSDVRSGLPIFSVIVDTKLVYRHFATLYFVFVINKAESELGILDLIQVFVETLDKNFKNVCELDIVYNFNKFLIKYYPRLAGNQCLSSYIPTESRDFSLQHLHTRFALSPCTFELRWEREVVRVRSNSEILTMGVLRASVLQTRGPLLLFHSTHRTCMHSPIIHRIALRPEFVRIHCARAYKPQREITGVLAEQQPYSHLRDTLVLLDGENPVVGKSVGAEKFPAKDSIMNKVDLAFKEANSAERQTAVEVWQNGRIELSLTSSPSSRLDVTSRSKVDLMEVDSILFSFGVITDVQYADIPDGFSFGGTPRFYRHALEVQHRAVTEWNEHGKISFAIHFGDLVDGKCPKEESSKAVSQVLAIFDSFHGGPVYHMIGNHCLYNLPRAELNRVFSIPPSVDGRSYYDFCPAAGFRFVVLDGYDISVLGWPEDHPHVQLATHMLNSVNPNADKNSPVGLDGLMARFVMFNGGVGRDQLAWLNIVLHNASRAGEKVVICSHLPLHPDSASPSCLCWNFDEVALLHADVPLDSDVHTILDEIVMGGQVVETNSAEIMRAVQEINKLEKAMEPVPTKVKSTVRRSKWELYRANDISHNQLCRLECESTLGAMEVKIGCFDNQELELESRSLASESWTNWHFHHADYENHVSAFQHHLSWNSFKDL</sequence>
<dbReference type="InterPro" id="IPR022775">
    <property type="entry name" value="AP_mu_sigma_su"/>
</dbReference>
<dbReference type="Proteomes" id="UP000077202">
    <property type="component" value="Unassembled WGS sequence"/>
</dbReference>
<dbReference type="InterPro" id="IPR029052">
    <property type="entry name" value="Metallo-depent_PP-like"/>
</dbReference>
<dbReference type="GO" id="GO:0030145">
    <property type="term" value="F:manganese ion binding"/>
    <property type="evidence" value="ECO:0007669"/>
    <property type="project" value="TreeGrafter"/>
</dbReference>
<dbReference type="SUPFAM" id="SSF56300">
    <property type="entry name" value="Metallo-dependent phosphatases"/>
    <property type="match status" value="1"/>
</dbReference>
<comment type="similarity">
    <text evidence="2">Belongs to the adaptor complexes small subunit family.</text>
</comment>
<keyword evidence="4" id="KW-0653">Protein transport</keyword>
<dbReference type="Gene3D" id="3.30.450.60">
    <property type="match status" value="2"/>
</dbReference>
<dbReference type="GO" id="GO:0008663">
    <property type="term" value="F:2',3'-cyclic-nucleotide 2'-phosphodiesterase activity"/>
    <property type="evidence" value="ECO:0007669"/>
    <property type="project" value="TreeGrafter"/>
</dbReference>
<dbReference type="PANTHER" id="PTHR16509:SF1">
    <property type="entry name" value="MANGANESE-DEPENDENT ADP-RIBOSE_CDP-ALCOHOL DIPHOSPHATASE"/>
    <property type="match status" value="1"/>
</dbReference>
<accession>A0A176VQG7</accession>
<evidence type="ECO:0000256" key="5">
    <source>
        <dbReference type="ARBA" id="ARBA00023136"/>
    </source>
</evidence>
<dbReference type="GO" id="GO:0030117">
    <property type="term" value="C:membrane coat"/>
    <property type="evidence" value="ECO:0007669"/>
    <property type="project" value="InterPro"/>
</dbReference>
<evidence type="ECO:0000259" key="6">
    <source>
        <dbReference type="Pfam" id="PF01217"/>
    </source>
</evidence>
<dbReference type="GO" id="GO:0016192">
    <property type="term" value="P:vesicle-mediated transport"/>
    <property type="evidence" value="ECO:0007669"/>
    <property type="project" value="InterPro"/>
</dbReference>
<name>A0A176VQG7_MARPO</name>
<dbReference type="PANTHER" id="PTHR16509">
    <property type="match status" value="1"/>
</dbReference>
<dbReference type="Gene3D" id="3.60.21.10">
    <property type="match status" value="1"/>
</dbReference>
<evidence type="ECO:0000256" key="2">
    <source>
        <dbReference type="ARBA" id="ARBA00006972"/>
    </source>
</evidence>
<keyword evidence="3" id="KW-0813">Transport</keyword>
<reference evidence="7" key="1">
    <citation type="submission" date="2016-03" db="EMBL/GenBank/DDBJ databases">
        <title>Mechanisms controlling the formation of the plant cell surface in tip-growing cells are functionally conserved among land plants.</title>
        <authorList>
            <person name="Honkanen S."/>
            <person name="Jones V.A."/>
            <person name="Morieri G."/>
            <person name="Champion C."/>
            <person name="Hetherington A.J."/>
            <person name="Kelly S."/>
            <person name="Saint-Marcoux D."/>
            <person name="Proust H."/>
            <person name="Prescott H."/>
            <person name="Dolan L."/>
        </authorList>
    </citation>
    <scope>NUCLEOTIDE SEQUENCE [LARGE SCALE GENOMIC DNA]</scope>
    <source>
        <tissue evidence="7">Whole gametophyte</tissue>
    </source>
</reference>
<evidence type="ECO:0000256" key="3">
    <source>
        <dbReference type="ARBA" id="ARBA00022448"/>
    </source>
</evidence>